<accession>G2KNQ6</accession>
<sequence>MESHTNTPLTGVVIEKSEDGNTLCKIENFSESLQEKIRQNLTAIAHGKSTSEEPIPQYAYKPTLKNFMDRYTSKDENTKKGLIGELLAHVLIPDIFQNLTSLSVYFNKEERSIKKGFDIIYCDLSEKSVWYSEVKSGHKNANDDSNEANTVLLERANTDLRDKFLEGRGSLWDSALIDVTLVLGSAQSITVKQLLSLDSPLNDAGATSKDKNAILISVLYETPTSPVSLKSLQGFFSKIKDSAHFKEIIVFSIQKETHQKVANFLEKEAENA</sequence>
<dbReference type="Pfam" id="PF08878">
    <property type="entry name" value="HamA"/>
    <property type="match status" value="1"/>
</dbReference>
<feature type="domain" description="Anti-bacteriophage protein A/HamA C-terminal" evidence="1">
    <location>
        <begin position="27"/>
        <end position="268"/>
    </location>
</feature>
<dbReference type="EMBL" id="CP002382">
    <property type="protein sequence ID" value="AEP10301.1"/>
    <property type="molecule type" value="Genomic_DNA"/>
</dbReference>
<reference evidence="2 3" key="1">
    <citation type="journal article" date="2011" name="BMC Genomics">
        <title>Genomic insights into an obligate epibiotic bacterial predator: Micavibrio aeruginosavorus ARL-13.</title>
        <authorList>
            <person name="Wang Z."/>
            <person name="Kadouri D."/>
            <person name="Wu M."/>
        </authorList>
    </citation>
    <scope>NUCLEOTIDE SEQUENCE [LARGE SCALE GENOMIC DNA]</scope>
    <source>
        <strain evidence="2 3">ARL-13</strain>
    </source>
</reference>
<dbReference type="STRING" id="856793.MICA_1993"/>
<dbReference type="Proteomes" id="UP000009286">
    <property type="component" value="Chromosome"/>
</dbReference>
<dbReference type="KEGG" id="mai:MICA_1993"/>
<dbReference type="eggNOG" id="ENOG502ZAJZ">
    <property type="taxonomic scope" value="Bacteria"/>
</dbReference>
<evidence type="ECO:0000313" key="2">
    <source>
        <dbReference type="EMBL" id="AEP10301.1"/>
    </source>
</evidence>
<evidence type="ECO:0000313" key="3">
    <source>
        <dbReference type="Proteomes" id="UP000009286"/>
    </source>
</evidence>
<dbReference type="HOGENOM" id="CLU_090597_0_0_5"/>
<proteinExistence type="predicted"/>
<dbReference type="AlphaFoldDB" id="G2KNQ6"/>
<dbReference type="OrthoDB" id="5115021at2"/>
<dbReference type="RefSeq" id="WP_014103524.1">
    <property type="nucleotide sequence ID" value="NC_016026.1"/>
</dbReference>
<name>G2KNQ6_MICAA</name>
<dbReference type="InterPro" id="IPR014976">
    <property type="entry name" value="AbpA_HamA_C"/>
</dbReference>
<organism evidence="2 3">
    <name type="scientific">Micavibrio aeruginosavorus (strain ARL-13)</name>
    <dbReference type="NCBI Taxonomy" id="856793"/>
    <lineage>
        <taxon>Bacteria</taxon>
        <taxon>Pseudomonadati</taxon>
        <taxon>Bdellovibrionota</taxon>
        <taxon>Bdellovibrionia</taxon>
        <taxon>Bdellovibrionales</taxon>
        <taxon>Pseudobdellovibrionaceae</taxon>
        <taxon>Micavibrio</taxon>
    </lineage>
</organism>
<evidence type="ECO:0000259" key="1">
    <source>
        <dbReference type="Pfam" id="PF08878"/>
    </source>
</evidence>
<protein>
    <recommendedName>
        <fullName evidence="1">Anti-bacteriophage protein A/HamA C-terminal domain-containing protein</fullName>
    </recommendedName>
</protein>
<keyword evidence="3" id="KW-1185">Reference proteome</keyword>
<gene>
    <name evidence="2" type="ordered locus">MICA_1993</name>
</gene>